<comment type="subcellular location">
    <subcellularLocation>
        <location evidence="1">Cell membrane</location>
        <topology evidence="1">Multi-pass membrane protein</topology>
    </subcellularLocation>
</comment>
<protein>
    <recommendedName>
        <fullName evidence="7">Type II secretion system protein GspF domain-containing protein</fullName>
    </recommendedName>
</protein>
<keyword evidence="2" id="KW-1003">Cell membrane</keyword>
<dbReference type="RefSeq" id="WP_147785095.1">
    <property type="nucleotide sequence ID" value="NZ_VRMG01000015.1"/>
</dbReference>
<evidence type="ECO:0000256" key="5">
    <source>
        <dbReference type="ARBA" id="ARBA00023136"/>
    </source>
</evidence>
<evidence type="ECO:0000256" key="4">
    <source>
        <dbReference type="ARBA" id="ARBA00022989"/>
    </source>
</evidence>
<sequence>MASETASVEPIASFVQRLGVLLSAGVAPSSGWGYLAEAAVGPEAARLRAIVDSVAAGTSIAEAVLAVAPSAGRNEPVWRGIAAAWQVATDAGAPLAPTLAELAASLRALAQNQEDLRTALAGPTATARMVVMLPVVGVLFGLVLGFDSLSVLFSTPPGLACLALGVGLMLAARWWSRRVVDSARPRQLTPGLSLDLMAIAVSGGAALPRAISSVSAAWTRFGLDDDGGREAIDDVLALSRRAGVPAAALLRSEAAEARRAARSAGERRAATVAVTLMLPLGICVLPAFMLLGVAPLLIAVVSSTVAGF</sequence>
<proteinExistence type="predicted"/>
<name>A0A5C8UJH2_9MICO</name>
<evidence type="ECO:0000256" key="1">
    <source>
        <dbReference type="ARBA" id="ARBA00004651"/>
    </source>
</evidence>
<feature type="domain" description="Type II secretion system protein GspF" evidence="7">
    <location>
        <begin position="14"/>
        <end position="142"/>
    </location>
</feature>
<dbReference type="AlphaFoldDB" id="A0A5C8UJH2"/>
<keyword evidence="9" id="KW-1185">Reference proteome</keyword>
<feature type="transmembrane region" description="Helical" evidence="6">
    <location>
        <begin position="269"/>
        <end position="298"/>
    </location>
</feature>
<evidence type="ECO:0000256" key="6">
    <source>
        <dbReference type="SAM" id="Phobius"/>
    </source>
</evidence>
<dbReference type="InterPro" id="IPR018076">
    <property type="entry name" value="T2SS_GspF_dom"/>
</dbReference>
<evidence type="ECO:0000259" key="7">
    <source>
        <dbReference type="Pfam" id="PF00482"/>
    </source>
</evidence>
<keyword evidence="4 6" id="KW-1133">Transmembrane helix</keyword>
<evidence type="ECO:0000256" key="2">
    <source>
        <dbReference type="ARBA" id="ARBA00022475"/>
    </source>
</evidence>
<organism evidence="8 9">
    <name type="scientific">Lacisediminihabitans profunda</name>
    <dbReference type="NCBI Taxonomy" id="2594790"/>
    <lineage>
        <taxon>Bacteria</taxon>
        <taxon>Bacillati</taxon>
        <taxon>Actinomycetota</taxon>
        <taxon>Actinomycetes</taxon>
        <taxon>Micrococcales</taxon>
        <taxon>Microbacteriaceae</taxon>
        <taxon>Lacisediminihabitans</taxon>
    </lineage>
</organism>
<evidence type="ECO:0000313" key="9">
    <source>
        <dbReference type="Proteomes" id="UP000321379"/>
    </source>
</evidence>
<evidence type="ECO:0000256" key="3">
    <source>
        <dbReference type="ARBA" id="ARBA00022692"/>
    </source>
</evidence>
<dbReference type="PANTHER" id="PTHR35007">
    <property type="entry name" value="INTEGRAL MEMBRANE PROTEIN-RELATED"/>
    <property type="match status" value="1"/>
</dbReference>
<comment type="caution">
    <text evidence="8">The sequence shown here is derived from an EMBL/GenBank/DDBJ whole genome shotgun (WGS) entry which is preliminary data.</text>
</comment>
<dbReference type="EMBL" id="VRMG01000015">
    <property type="protein sequence ID" value="TXN28381.1"/>
    <property type="molecule type" value="Genomic_DNA"/>
</dbReference>
<keyword evidence="5 6" id="KW-0472">Membrane</keyword>
<dbReference type="Pfam" id="PF00482">
    <property type="entry name" value="T2SSF"/>
    <property type="match status" value="1"/>
</dbReference>
<dbReference type="Proteomes" id="UP000321379">
    <property type="component" value="Unassembled WGS sequence"/>
</dbReference>
<evidence type="ECO:0000313" key="8">
    <source>
        <dbReference type="EMBL" id="TXN28381.1"/>
    </source>
</evidence>
<feature type="transmembrane region" description="Helical" evidence="6">
    <location>
        <begin position="125"/>
        <end position="145"/>
    </location>
</feature>
<reference evidence="8 9" key="1">
    <citation type="submission" date="2019-08" db="EMBL/GenBank/DDBJ databases">
        <title>Bacterial whole genome sequence for Glaciihabitans sp. CHu50b-6-2.</title>
        <authorList>
            <person name="Jin L."/>
        </authorList>
    </citation>
    <scope>NUCLEOTIDE SEQUENCE [LARGE SCALE GENOMIC DNA]</scope>
    <source>
        <strain evidence="8 9">CHu50b-6-2</strain>
    </source>
</reference>
<accession>A0A5C8UJH2</accession>
<dbReference type="GO" id="GO:0005886">
    <property type="term" value="C:plasma membrane"/>
    <property type="evidence" value="ECO:0007669"/>
    <property type="project" value="UniProtKB-SubCell"/>
</dbReference>
<keyword evidence="3 6" id="KW-0812">Transmembrane</keyword>
<gene>
    <name evidence="8" type="ORF">FVP33_18115</name>
</gene>
<feature type="transmembrane region" description="Helical" evidence="6">
    <location>
        <begin position="157"/>
        <end position="176"/>
    </location>
</feature>
<dbReference type="PANTHER" id="PTHR35007:SF4">
    <property type="entry name" value="CONSERVED TRANSMEMBRANE PROTEIN-RELATED"/>
    <property type="match status" value="1"/>
</dbReference>